<organism evidence="2 3">
    <name type="scientific">Plenodomus tracheiphilus IPT5</name>
    <dbReference type="NCBI Taxonomy" id="1408161"/>
    <lineage>
        <taxon>Eukaryota</taxon>
        <taxon>Fungi</taxon>
        <taxon>Dikarya</taxon>
        <taxon>Ascomycota</taxon>
        <taxon>Pezizomycotina</taxon>
        <taxon>Dothideomycetes</taxon>
        <taxon>Pleosporomycetidae</taxon>
        <taxon>Pleosporales</taxon>
        <taxon>Pleosporineae</taxon>
        <taxon>Leptosphaeriaceae</taxon>
        <taxon>Plenodomus</taxon>
    </lineage>
</organism>
<evidence type="ECO:0000313" key="2">
    <source>
        <dbReference type="EMBL" id="KAF2849340.1"/>
    </source>
</evidence>
<dbReference type="AlphaFoldDB" id="A0A6A7B1H0"/>
<dbReference type="Proteomes" id="UP000799423">
    <property type="component" value="Unassembled WGS sequence"/>
</dbReference>
<accession>A0A6A7B1H0</accession>
<evidence type="ECO:0000313" key="3">
    <source>
        <dbReference type="Proteomes" id="UP000799423"/>
    </source>
</evidence>
<proteinExistence type="predicted"/>
<keyword evidence="1" id="KW-1133">Transmembrane helix</keyword>
<keyword evidence="3" id="KW-1185">Reference proteome</keyword>
<sequence length="99" mass="11524">MLSNPSGFGWIHLTLILVVRHLVLLQCVAPWLFDFKPLCWIKTVICDSMRYMSWCASACDKCRQDIGYESESEYVKVGWKPFPTRLSNSNIDEQRTHGR</sequence>
<evidence type="ECO:0000256" key="1">
    <source>
        <dbReference type="SAM" id="Phobius"/>
    </source>
</evidence>
<keyword evidence="1" id="KW-0812">Transmembrane</keyword>
<keyword evidence="1" id="KW-0472">Membrane</keyword>
<name>A0A6A7B1H0_9PLEO</name>
<gene>
    <name evidence="2" type="ORF">T440DRAFT_469436</name>
</gene>
<reference evidence="2" key="1">
    <citation type="submission" date="2020-01" db="EMBL/GenBank/DDBJ databases">
        <authorList>
            <consortium name="DOE Joint Genome Institute"/>
            <person name="Haridas S."/>
            <person name="Albert R."/>
            <person name="Binder M."/>
            <person name="Bloem J."/>
            <person name="Labutti K."/>
            <person name="Salamov A."/>
            <person name="Andreopoulos B."/>
            <person name="Baker S.E."/>
            <person name="Barry K."/>
            <person name="Bills G."/>
            <person name="Bluhm B.H."/>
            <person name="Cannon C."/>
            <person name="Castanera R."/>
            <person name="Culley D.E."/>
            <person name="Daum C."/>
            <person name="Ezra D."/>
            <person name="Gonzalez J.B."/>
            <person name="Henrissat B."/>
            <person name="Kuo A."/>
            <person name="Liang C."/>
            <person name="Lipzen A."/>
            <person name="Lutzoni F."/>
            <person name="Magnuson J."/>
            <person name="Mondo S."/>
            <person name="Nolan M."/>
            <person name="Ohm R."/>
            <person name="Pangilinan J."/>
            <person name="Park H.-J."/>
            <person name="Ramirez L."/>
            <person name="Alfaro M."/>
            <person name="Sun H."/>
            <person name="Tritt A."/>
            <person name="Yoshinaga Y."/>
            <person name="Zwiers L.-H."/>
            <person name="Turgeon B.G."/>
            <person name="Goodwin S.B."/>
            <person name="Spatafora J.W."/>
            <person name="Crous P.W."/>
            <person name="Grigoriev I.V."/>
        </authorList>
    </citation>
    <scope>NUCLEOTIDE SEQUENCE</scope>
    <source>
        <strain evidence="2">IPT5</strain>
    </source>
</reference>
<dbReference type="EMBL" id="MU006312">
    <property type="protein sequence ID" value="KAF2849340.1"/>
    <property type="molecule type" value="Genomic_DNA"/>
</dbReference>
<protein>
    <submittedName>
        <fullName evidence="2">Uncharacterized protein</fullName>
    </submittedName>
</protein>
<feature type="transmembrane region" description="Helical" evidence="1">
    <location>
        <begin position="12"/>
        <end position="33"/>
    </location>
</feature>